<evidence type="ECO:0000313" key="2">
    <source>
        <dbReference type="EMBL" id="KAE9401774.1"/>
    </source>
</evidence>
<organism evidence="2 3">
    <name type="scientific">Gymnopus androsaceus JB14</name>
    <dbReference type="NCBI Taxonomy" id="1447944"/>
    <lineage>
        <taxon>Eukaryota</taxon>
        <taxon>Fungi</taxon>
        <taxon>Dikarya</taxon>
        <taxon>Basidiomycota</taxon>
        <taxon>Agaricomycotina</taxon>
        <taxon>Agaricomycetes</taxon>
        <taxon>Agaricomycetidae</taxon>
        <taxon>Agaricales</taxon>
        <taxon>Marasmiineae</taxon>
        <taxon>Omphalotaceae</taxon>
        <taxon>Gymnopus</taxon>
    </lineage>
</organism>
<evidence type="ECO:0000256" key="1">
    <source>
        <dbReference type="SAM" id="MobiDB-lite"/>
    </source>
</evidence>
<feature type="region of interest" description="Disordered" evidence="1">
    <location>
        <begin position="88"/>
        <end position="110"/>
    </location>
</feature>
<protein>
    <submittedName>
        <fullName evidence="2">Uncharacterized protein</fullName>
    </submittedName>
</protein>
<accession>A0A6A4HYE3</accession>
<evidence type="ECO:0000313" key="3">
    <source>
        <dbReference type="Proteomes" id="UP000799118"/>
    </source>
</evidence>
<keyword evidence="3" id="KW-1185">Reference proteome</keyword>
<name>A0A6A4HYE3_9AGAR</name>
<gene>
    <name evidence="2" type="ORF">BT96DRAFT_991775</name>
</gene>
<dbReference type="EMBL" id="ML769442">
    <property type="protein sequence ID" value="KAE9401774.1"/>
    <property type="molecule type" value="Genomic_DNA"/>
</dbReference>
<dbReference type="AlphaFoldDB" id="A0A6A4HYE3"/>
<sequence length="154" mass="17317">MAKVRERSATTGGLAHTPPTAYLRTGRGIGKETKTETELRPNALVQTIYTPVVPPGPLYPQALQLLRLRHLVYHRSITSFAYVRHDASRSRSRDANYDPPPKPPPPTRAEYRRGVDVYMDYPRPPHPETYGHPRFSPRGLAAVGGVYIMVTLEM</sequence>
<proteinExistence type="predicted"/>
<feature type="compositionally biased region" description="Pro residues" evidence="1">
    <location>
        <begin position="98"/>
        <end position="107"/>
    </location>
</feature>
<feature type="region of interest" description="Disordered" evidence="1">
    <location>
        <begin position="1"/>
        <end position="29"/>
    </location>
</feature>
<reference evidence="2" key="1">
    <citation type="journal article" date="2019" name="Environ. Microbiol.">
        <title>Fungal ecological strategies reflected in gene transcription - a case study of two litter decomposers.</title>
        <authorList>
            <person name="Barbi F."/>
            <person name="Kohler A."/>
            <person name="Barry K."/>
            <person name="Baskaran P."/>
            <person name="Daum C."/>
            <person name="Fauchery L."/>
            <person name="Ihrmark K."/>
            <person name="Kuo A."/>
            <person name="LaButti K."/>
            <person name="Lipzen A."/>
            <person name="Morin E."/>
            <person name="Grigoriev I.V."/>
            <person name="Henrissat B."/>
            <person name="Lindahl B."/>
            <person name="Martin F."/>
        </authorList>
    </citation>
    <scope>NUCLEOTIDE SEQUENCE</scope>
    <source>
        <strain evidence="2">JB14</strain>
    </source>
</reference>
<dbReference type="Proteomes" id="UP000799118">
    <property type="component" value="Unassembled WGS sequence"/>
</dbReference>